<dbReference type="Gene3D" id="3.30.1490.20">
    <property type="entry name" value="ATP-grasp fold, A domain"/>
    <property type="match status" value="1"/>
</dbReference>
<organism evidence="7 8">
    <name type="scientific">Adhaeribacter terrigena</name>
    <dbReference type="NCBI Taxonomy" id="2793070"/>
    <lineage>
        <taxon>Bacteria</taxon>
        <taxon>Pseudomonadati</taxon>
        <taxon>Bacteroidota</taxon>
        <taxon>Cytophagia</taxon>
        <taxon>Cytophagales</taxon>
        <taxon>Hymenobacteraceae</taxon>
        <taxon>Adhaeribacter</taxon>
    </lineage>
</organism>
<evidence type="ECO:0000256" key="1">
    <source>
        <dbReference type="ARBA" id="ARBA00022741"/>
    </source>
</evidence>
<keyword evidence="4 5" id="KW-0436">Ligase</keyword>
<dbReference type="Gene3D" id="3.30.470.20">
    <property type="entry name" value="ATP-grasp fold, B domain"/>
    <property type="match status" value="1"/>
</dbReference>
<comment type="catalytic activity">
    <reaction evidence="4 5">
        <text>5-amino-1-(5-phospho-beta-D-ribosyl)imidazole + hydrogencarbonate + ATP = 5-carboxyamino-1-(5-phospho-D-ribosyl)imidazole + ADP + phosphate + 2 H(+)</text>
        <dbReference type="Rhea" id="RHEA:19317"/>
        <dbReference type="ChEBI" id="CHEBI:15378"/>
        <dbReference type="ChEBI" id="CHEBI:17544"/>
        <dbReference type="ChEBI" id="CHEBI:30616"/>
        <dbReference type="ChEBI" id="CHEBI:43474"/>
        <dbReference type="ChEBI" id="CHEBI:58730"/>
        <dbReference type="ChEBI" id="CHEBI:137981"/>
        <dbReference type="ChEBI" id="CHEBI:456216"/>
        <dbReference type="EC" id="6.3.4.18"/>
    </reaction>
</comment>
<feature type="binding site" evidence="4">
    <location>
        <position position="181"/>
    </location>
    <ligand>
        <name>ATP</name>
        <dbReference type="ChEBI" id="CHEBI:30616"/>
    </ligand>
</feature>
<dbReference type="InterPro" id="IPR005875">
    <property type="entry name" value="PurK"/>
</dbReference>
<dbReference type="NCBIfam" id="TIGR01161">
    <property type="entry name" value="purK"/>
    <property type="match status" value="1"/>
</dbReference>
<accession>A0ABS1BYD9</accession>
<comment type="similarity">
    <text evidence="4 5">Belongs to the PurK/PurT family.</text>
</comment>
<evidence type="ECO:0000259" key="6">
    <source>
        <dbReference type="PROSITE" id="PS50975"/>
    </source>
</evidence>
<dbReference type="Pfam" id="PF17769">
    <property type="entry name" value="PurK_C"/>
    <property type="match status" value="1"/>
</dbReference>
<dbReference type="EC" id="6.3.4.18" evidence="4 5"/>
<dbReference type="SUPFAM" id="SSF52440">
    <property type="entry name" value="PreATP-grasp domain"/>
    <property type="match status" value="1"/>
</dbReference>
<dbReference type="InterPro" id="IPR040686">
    <property type="entry name" value="PurK_C"/>
</dbReference>
<dbReference type="InterPro" id="IPR003135">
    <property type="entry name" value="ATP-grasp_carboxylate-amine"/>
</dbReference>
<dbReference type="PROSITE" id="PS50975">
    <property type="entry name" value="ATP_GRASP"/>
    <property type="match status" value="1"/>
</dbReference>
<evidence type="ECO:0000256" key="3">
    <source>
        <dbReference type="ARBA" id="ARBA00022840"/>
    </source>
</evidence>
<sequence>MIGNVKLGILGGGQLGRMLIQAGIDLNLYTLILDPDADAPCKPLCNEFYHGSFADYETVYNFGKKCDLVTIEIEHVNCDALAQLKKEGVKVFPDPEVIRTIQDKGLQKEFYRKNNIPTADFRLMKDASELKTNEDFLPAFQKLRTLGYDGRGVQKVTAETASDKIFAEPSVLEKLVDYEKEIAVICARNESGEIAVFPSTELVFHPEFNLVDYLIAPANISAELEKTVANLAQKVLEAFGMVGLLAVEMFLTKTGEVLVNEVAPRPHNSGHHTMKANFTSQFEQHLRAILNLPLGDTRQHSAAAMANLLGEPGFTGEAKYEGINETLEIPGVYVHLYGKKITKPARKMGHLTALAQTTAEAQAKAENARQNLKIIA</sequence>
<feature type="binding site" evidence="4">
    <location>
        <begin position="173"/>
        <end position="176"/>
    </location>
    <ligand>
        <name>ATP</name>
        <dbReference type="ChEBI" id="CHEBI:30616"/>
    </ligand>
</feature>
<gene>
    <name evidence="4 5" type="primary">purK</name>
    <name evidence="7" type="ORF">I5M27_03670</name>
</gene>
<keyword evidence="3 4" id="KW-0067">ATP-binding</keyword>
<dbReference type="EMBL" id="JAEHFX010000001">
    <property type="protein sequence ID" value="MBK0402068.1"/>
    <property type="molecule type" value="Genomic_DNA"/>
</dbReference>
<dbReference type="NCBIfam" id="NF004679">
    <property type="entry name" value="PRK06019.1-5"/>
    <property type="match status" value="1"/>
</dbReference>
<dbReference type="Pfam" id="PF02222">
    <property type="entry name" value="ATP-grasp"/>
    <property type="match status" value="1"/>
</dbReference>
<protein>
    <recommendedName>
        <fullName evidence="4 5">N5-carboxyaminoimidazole ribonucleotide synthase</fullName>
        <shortName evidence="4 5">N5-CAIR synthase</shortName>
        <ecNumber evidence="4 5">6.3.4.18</ecNumber>
    </recommendedName>
    <alternativeName>
        <fullName evidence="4 5">5-(carboxyamino)imidazole ribonucleotide synthetase</fullName>
    </alternativeName>
</protein>
<comment type="caution">
    <text evidence="4">Lacks conserved residue(s) required for the propagation of feature annotation.</text>
</comment>
<keyword evidence="8" id="KW-1185">Reference proteome</keyword>
<reference evidence="7 8" key="1">
    <citation type="submission" date="2020-12" db="EMBL/GenBank/DDBJ databases">
        <title>Bacterial novel species Adhaeribacter sp. BT258 isolated from soil.</title>
        <authorList>
            <person name="Jung H.-Y."/>
        </authorList>
    </citation>
    <scope>NUCLEOTIDE SEQUENCE [LARGE SCALE GENOMIC DNA]</scope>
    <source>
        <strain evidence="7 8">BT258</strain>
    </source>
</reference>
<dbReference type="InterPro" id="IPR054350">
    <property type="entry name" value="PurT/PurK_preATP-grasp"/>
</dbReference>
<dbReference type="InterPro" id="IPR013815">
    <property type="entry name" value="ATP_grasp_subdomain_1"/>
</dbReference>
<comment type="pathway">
    <text evidence="4 5">Purine metabolism; IMP biosynthesis via de novo pathway; 5-amino-1-(5-phospho-D-ribosyl)imidazole-4-carboxylate from 5-amino-1-(5-phospho-D-ribosyl)imidazole (N5-CAIR route): step 1/2.</text>
</comment>
<dbReference type="InterPro" id="IPR011761">
    <property type="entry name" value="ATP-grasp"/>
</dbReference>
<evidence type="ECO:0000313" key="8">
    <source>
        <dbReference type="Proteomes" id="UP000644147"/>
    </source>
</evidence>
<dbReference type="Proteomes" id="UP000644147">
    <property type="component" value="Unassembled WGS sequence"/>
</dbReference>
<evidence type="ECO:0000256" key="4">
    <source>
        <dbReference type="HAMAP-Rule" id="MF_01928"/>
    </source>
</evidence>
<comment type="function">
    <text evidence="5">Catalyzes the ATP-dependent conversion of 5-aminoimidazole ribonucleotide (AIR) and HCO(3)- to N5-carboxyaminoimidazole ribonucleotide (N5-CAIR).</text>
</comment>
<feature type="domain" description="ATP-grasp" evidence="6">
    <location>
        <begin position="108"/>
        <end position="290"/>
    </location>
</feature>
<dbReference type="InterPro" id="IPR011054">
    <property type="entry name" value="Rudment_hybrid_motif"/>
</dbReference>
<comment type="caution">
    <text evidence="7">The sequence shown here is derived from an EMBL/GenBank/DDBJ whole genome shotgun (WGS) entry which is preliminary data.</text>
</comment>
<dbReference type="HAMAP" id="MF_01928">
    <property type="entry name" value="PurK"/>
    <property type="match status" value="1"/>
</dbReference>
<dbReference type="Pfam" id="PF22660">
    <property type="entry name" value="RS_preATP-grasp-like"/>
    <property type="match status" value="1"/>
</dbReference>
<name>A0ABS1BYD9_9BACT</name>
<dbReference type="SUPFAM" id="SSF56059">
    <property type="entry name" value="Glutathione synthetase ATP-binding domain-like"/>
    <property type="match status" value="1"/>
</dbReference>
<dbReference type="Gene3D" id="3.40.50.20">
    <property type="match status" value="1"/>
</dbReference>
<dbReference type="PANTHER" id="PTHR11609">
    <property type="entry name" value="PURINE BIOSYNTHESIS PROTEIN 6/7, PUR6/7"/>
    <property type="match status" value="1"/>
</dbReference>
<comment type="subunit">
    <text evidence="4 5">Homodimer.</text>
</comment>
<comment type="function">
    <text evidence="4">Catalyzes the ATP-dependent conversion of 5-aminoimidazole ribonucleotide (AIR) and HCO(3)(-) to N5-carboxyaminoimidazole ribonucleotide (N5-CAIR).</text>
</comment>
<feature type="binding site" evidence="4">
    <location>
        <position position="142"/>
    </location>
    <ligand>
        <name>ATP</name>
        <dbReference type="ChEBI" id="CHEBI:30616"/>
    </ligand>
</feature>
<dbReference type="RefSeq" id="WP_200504660.1">
    <property type="nucleotide sequence ID" value="NZ_JAEHFX010000001.1"/>
</dbReference>
<evidence type="ECO:0000256" key="2">
    <source>
        <dbReference type="ARBA" id="ARBA00022755"/>
    </source>
</evidence>
<proteinExistence type="inferred from homology"/>
<keyword evidence="1 4" id="KW-0547">Nucleotide-binding</keyword>
<evidence type="ECO:0000256" key="5">
    <source>
        <dbReference type="RuleBase" id="RU361200"/>
    </source>
</evidence>
<dbReference type="PANTHER" id="PTHR11609:SF5">
    <property type="entry name" value="PHOSPHORIBOSYLAMINOIMIDAZOLE CARBOXYLASE"/>
    <property type="match status" value="1"/>
</dbReference>
<dbReference type="SUPFAM" id="SSF51246">
    <property type="entry name" value="Rudiment single hybrid motif"/>
    <property type="match status" value="1"/>
</dbReference>
<feature type="binding site" evidence="4">
    <location>
        <begin position="260"/>
        <end position="261"/>
    </location>
    <ligand>
        <name>ATP</name>
        <dbReference type="ChEBI" id="CHEBI:30616"/>
    </ligand>
</feature>
<dbReference type="InterPro" id="IPR016185">
    <property type="entry name" value="PreATP-grasp_dom_sf"/>
</dbReference>
<feature type="binding site" evidence="4">
    <location>
        <position position="104"/>
    </location>
    <ligand>
        <name>ATP</name>
        <dbReference type="ChEBI" id="CHEBI:30616"/>
    </ligand>
</feature>
<evidence type="ECO:0000313" key="7">
    <source>
        <dbReference type="EMBL" id="MBK0402068.1"/>
    </source>
</evidence>
<keyword evidence="2 4" id="KW-0658">Purine biosynthesis</keyword>
<dbReference type="GO" id="GO:0034028">
    <property type="term" value="F:5-(carboxyamino)imidazole ribonucleotide synthase activity"/>
    <property type="evidence" value="ECO:0007669"/>
    <property type="project" value="UniProtKB-EC"/>
</dbReference>